<dbReference type="GO" id="GO:0005525">
    <property type="term" value="F:GTP binding"/>
    <property type="evidence" value="ECO:0007669"/>
    <property type="project" value="UniProtKB-UniRule"/>
</dbReference>
<organism evidence="12 13">
    <name type="scientific">Lichenibacterium minor</name>
    <dbReference type="NCBI Taxonomy" id="2316528"/>
    <lineage>
        <taxon>Bacteria</taxon>
        <taxon>Pseudomonadati</taxon>
        <taxon>Pseudomonadota</taxon>
        <taxon>Alphaproteobacteria</taxon>
        <taxon>Hyphomicrobiales</taxon>
        <taxon>Lichenihabitantaceae</taxon>
        <taxon>Lichenibacterium</taxon>
    </lineage>
</organism>
<protein>
    <recommendedName>
        <fullName evidence="10">Probable GTP-binding protein EngB</fullName>
    </recommendedName>
</protein>
<evidence type="ECO:0000256" key="3">
    <source>
        <dbReference type="ARBA" id="ARBA00022618"/>
    </source>
</evidence>
<keyword evidence="7 10" id="KW-0342">GTP-binding</keyword>
<reference evidence="12 13" key="1">
    <citation type="submission" date="2018-12" db="EMBL/GenBank/DDBJ databases">
        <authorList>
            <person name="Grouzdev D.S."/>
            <person name="Krutkina M.S."/>
        </authorList>
    </citation>
    <scope>NUCLEOTIDE SEQUENCE [LARGE SCALE GENOMIC DNA]</scope>
    <source>
        <strain evidence="12 13">RmlP026</strain>
    </source>
</reference>
<keyword evidence="5 10" id="KW-0547">Nucleotide-binding</keyword>
<comment type="function">
    <text evidence="10">Necessary for normal cell division and for the maintenance of normal septation.</text>
</comment>
<evidence type="ECO:0000256" key="1">
    <source>
        <dbReference type="ARBA" id="ARBA00001946"/>
    </source>
</evidence>
<dbReference type="GO" id="GO:0046872">
    <property type="term" value="F:metal ion binding"/>
    <property type="evidence" value="ECO:0007669"/>
    <property type="project" value="UniProtKB-KW"/>
</dbReference>
<dbReference type="RefSeq" id="WP_129227972.1">
    <property type="nucleotide sequence ID" value="NZ_QYBB01000019.1"/>
</dbReference>
<keyword evidence="9 10" id="KW-0131">Cell cycle</keyword>
<dbReference type="PROSITE" id="PS51706">
    <property type="entry name" value="G_ENGB"/>
    <property type="match status" value="1"/>
</dbReference>
<dbReference type="InterPro" id="IPR006073">
    <property type="entry name" value="GTP-bd"/>
</dbReference>
<dbReference type="OrthoDB" id="9804921at2"/>
<dbReference type="NCBIfam" id="TIGR03598">
    <property type="entry name" value="GTPase_YsxC"/>
    <property type="match status" value="1"/>
</dbReference>
<keyword evidence="8 10" id="KW-0717">Septation</keyword>
<sequence>MDGLAASPQGEAAPPAGERDLVEAGRLLFARECVFVAGAPDVSALPPLGLPEIAFAGRSNVGKSSLVNALTGRKTLARVSHTPGRTQQLNFFDLGGHLGIVDMPGYGYAAVSKAKIADWTALVEQYLRGRTTLQRIFLLVDGRHGLKEVDREQMTDFDRAAASYQVVLTKADELKAAERASRVADTQAALLKHPAAFPHVILTSSQTGAGVLDLRESVARLLAERGALPLKI</sequence>
<dbReference type="GO" id="GO:0005829">
    <property type="term" value="C:cytosol"/>
    <property type="evidence" value="ECO:0007669"/>
    <property type="project" value="TreeGrafter"/>
</dbReference>
<dbReference type="EMBL" id="QYBB01000019">
    <property type="protein sequence ID" value="RYC30947.1"/>
    <property type="molecule type" value="Genomic_DNA"/>
</dbReference>
<name>A0A4Q2U7F7_9HYPH</name>
<evidence type="ECO:0000256" key="5">
    <source>
        <dbReference type="ARBA" id="ARBA00022741"/>
    </source>
</evidence>
<keyword evidence="13" id="KW-1185">Reference proteome</keyword>
<evidence type="ECO:0000256" key="10">
    <source>
        <dbReference type="HAMAP-Rule" id="MF_00321"/>
    </source>
</evidence>
<evidence type="ECO:0000313" key="13">
    <source>
        <dbReference type="Proteomes" id="UP000290759"/>
    </source>
</evidence>
<dbReference type="Gene3D" id="3.40.50.300">
    <property type="entry name" value="P-loop containing nucleotide triphosphate hydrolases"/>
    <property type="match status" value="1"/>
</dbReference>
<keyword evidence="3 10" id="KW-0132">Cell division</keyword>
<dbReference type="SUPFAM" id="SSF52540">
    <property type="entry name" value="P-loop containing nucleoside triphosphate hydrolases"/>
    <property type="match status" value="1"/>
</dbReference>
<dbReference type="InterPro" id="IPR030393">
    <property type="entry name" value="G_ENGB_dom"/>
</dbReference>
<comment type="cofactor">
    <cofactor evidence="1">
        <name>Mg(2+)</name>
        <dbReference type="ChEBI" id="CHEBI:18420"/>
    </cofactor>
</comment>
<comment type="caution">
    <text evidence="12">The sequence shown here is derived from an EMBL/GenBank/DDBJ whole genome shotgun (WGS) entry which is preliminary data.</text>
</comment>
<gene>
    <name evidence="10" type="primary">engB</name>
    <name evidence="12" type="ORF">D3273_16395</name>
</gene>
<keyword evidence="4" id="KW-0479">Metal-binding</keyword>
<comment type="similarity">
    <text evidence="2 10">Belongs to the TRAFAC class TrmE-Era-EngA-EngB-Septin-like GTPase superfamily. EngB GTPase family.</text>
</comment>
<keyword evidence="6" id="KW-0460">Magnesium</keyword>
<evidence type="ECO:0000256" key="4">
    <source>
        <dbReference type="ARBA" id="ARBA00022723"/>
    </source>
</evidence>
<dbReference type="AlphaFoldDB" id="A0A4Q2U7F7"/>
<dbReference type="InterPro" id="IPR027417">
    <property type="entry name" value="P-loop_NTPase"/>
</dbReference>
<dbReference type="HAMAP" id="MF_00321">
    <property type="entry name" value="GTPase_EngB"/>
    <property type="match status" value="1"/>
</dbReference>
<dbReference type="Proteomes" id="UP000290759">
    <property type="component" value="Unassembled WGS sequence"/>
</dbReference>
<dbReference type="Pfam" id="PF01926">
    <property type="entry name" value="MMR_HSR1"/>
    <property type="match status" value="1"/>
</dbReference>
<dbReference type="PANTHER" id="PTHR11649:SF13">
    <property type="entry name" value="ENGB-TYPE G DOMAIN-CONTAINING PROTEIN"/>
    <property type="match status" value="1"/>
</dbReference>
<evidence type="ECO:0000259" key="11">
    <source>
        <dbReference type="PROSITE" id="PS51706"/>
    </source>
</evidence>
<dbReference type="PANTHER" id="PTHR11649">
    <property type="entry name" value="MSS1/TRME-RELATED GTP-BINDING PROTEIN"/>
    <property type="match status" value="1"/>
</dbReference>
<dbReference type="GO" id="GO:0000917">
    <property type="term" value="P:division septum assembly"/>
    <property type="evidence" value="ECO:0007669"/>
    <property type="project" value="UniProtKB-KW"/>
</dbReference>
<evidence type="ECO:0000256" key="8">
    <source>
        <dbReference type="ARBA" id="ARBA00023210"/>
    </source>
</evidence>
<accession>A0A4Q2U7F7</accession>
<evidence type="ECO:0000256" key="9">
    <source>
        <dbReference type="ARBA" id="ARBA00023306"/>
    </source>
</evidence>
<evidence type="ECO:0000256" key="6">
    <source>
        <dbReference type="ARBA" id="ARBA00022842"/>
    </source>
</evidence>
<dbReference type="CDD" id="cd01876">
    <property type="entry name" value="YihA_EngB"/>
    <property type="match status" value="1"/>
</dbReference>
<evidence type="ECO:0000256" key="7">
    <source>
        <dbReference type="ARBA" id="ARBA00023134"/>
    </source>
</evidence>
<evidence type="ECO:0000313" key="12">
    <source>
        <dbReference type="EMBL" id="RYC30947.1"/>
    </source>
</evidence>
<proteinExistence type="inferred from homology"/>
<dbReference type="InterPro" id="IPR019987">
    <property type="entry name" value="GTP-bd_ribosome_bio_YsxC"/>
</dbReference>
<evidence type="ECO:0000256" key="2">
    <source>
        <dbReference type="ARBA" id="ARBA00009638"/>
    </source>
</evidence>
<feature type="domain" description="EngB-type G" evidence="11">
    <location>
        <begin position="49"/>
        <end position="224"/>
    </location>
</feature>
<reference evidence="12 13" key="2">
    <citation type="submission" date="2019-02" db="EMBL/GenBank/DDBJ databases">
        <title>'Lichenibacterium ramalinii' gen. nov. sp. nov., 'Lichenibacterium minor' gen. nov. sp. nov.</title>
        <authorList>
            <person name="Pankratov T."/>
        </authorList>
    </citation>
    <scope>NUCLEOTIDE SEQUENCE [LARGE SCALE GENOMIC DNA]</scope>
    <source>
        <strain evidence="12 13">RmlP026</strain>
    </source>
</reference>